<organism evidence="1 2">
    <name type="scientific">Gigaspora margarita</name>
    <dbReference type="NCBI Taxonomy" id="4874"/>
    <lineage>
        <taxon>Eukaryota</taxon>
        <taxon>Fungi</taxon>
        <taxon>Fungi incertae sedis</taxon>
        <taxon>Mucoromycota</taxon>
        <taxon>Glomeromycotina</taxon>
        <taxon>Glomeromycetes</taxon>
        <taxon>Diversisporales</taxon>
        <taxon>Gigasporaceae</taxon>
        <taxon>Gigaspora</taxon>
    </lineage>
</organism>
<proteinExistence type="predicted"/>
<gene>
    <name evidence="1" type="ORF">GMARGA_LOCUS45864</name>
</gene>
<evidence type="ECO:0000313" key="1">
    <source>
        <dbReference type="EMBL" id="CAG8857043.1"/>
    </source>
</evidence>
<comment type="caution">
    <text evidence="1">The sequence shown here is derived from an EMBL/GenBank/DDBJ whole genome shotgun (WGS) entry which is preliminary data.</text>
</comment>
<dbReference type="SUPFAM" id="SSF53098">
    <property type="entry name" value="Ribonuclease H-like"/>
    <property type="match status" value="1"/>
</dbReference>
<reference evidence="1 2" key="1">
    <citation type="submission" date="2021-06" db="EMBL/GenBank/DDBJ databases">
        <authorList>
            <person name="Kallberg Y."/>
            <person name="Tangrot J."/>
            <person name="Rosling A."/>
        </authorList>
    </citation>
    <scope>NUCLEOTIDE SEQUENCE [LARGE SCALE GENOMIC DNA]</scope>
    <source>
        <strain evidence="1 2">120-4 pot B 10/14</strain>
    </source>
</reference>
<protein>
    <submittedName>
        <fullName evidence="1">36812_t:CDS:1</fullName>
    </submittedName>
</protein>
<dbReference type="InterPro" id="IPR012337">
    <property type="entry name" value="RNaseH-like_sf"/>
</dbReference>
<evidence type="ECO:0000313" key="2">
    <source>
        <dbReference type="Proteomes" id="UP000789901"/>
    </source>
</evidence>
<dbReference type="Proteomes" id="UP000789901">
    <property type="component" value="Unassembled WGS sequence"/>
</dbReference>
<feature type="non-terminal residue" evidence="1">
    <location>
        <position position="1"/>
    </location>
</feature>
<feature type="non-terminal residue" evidence="1">
    <location>
        <position position="110"/>
    </location>
</feature>
<accession>A0ABN7XNY2</accession>
<dbReference type="EMBL" id="CAJVQB010166621">
    <property type="protein sequence ID" value="CAG8857043.1"/>
    <property type="molecule type" value="Genomic_DNA"/>
</dbReference>
<keyword evidence="2" id="KW-1185">Reference proteome</keyword>
<name>A0ABN7XNY2_GIGMA</name>
<sequence length="110" mass="12819">KDTLADNFSNTSFQHIRCAAYIMNLAVKKGLNIANRYLIKLRHFIKKICKSPLLIKNLKYRALVLHMDLDSLVIQHSALRDLQLFEDEWNILLELHNCLKPFNIATEILS</sequence>